<proteinExistence type="predicted"/>
<organism evidence="2 3">
    <name type="scientific">Brachionus calyciflorus</name>
    <dbReference type="NCBI Taxonomy" id="104777"/>
    <lineage>
        <taxon>Eukaryota</taxon>
        <taxon>Metazoa</taxon>
        <taxon>Spiralia</taxon>
        <taxon>Gnathifera</taxon>
        <taxon>Rotifera</taxon>
        <taxon>Eurotatoria</taxon>
        <taxon>Monogononta</taxon>
        <taxon>Pseudotrocha</taxon>
        <taxon>Ploima</taxon>
        <taxon>Brachionidae</taxon>
        <taxon>Brachionus</taxon>
    </lineage>
</organism>
<feature type="region of interest" description="Disordered" evidence="1">
    <location>
        <begin position="103"/>
        <end position="132"/>
    </location>
</feature>
<dbReference type="Proteomes" id="UP000663879">
    <property type="component" value="Unassembled WGS sequence"/>
</dbReference>
<name>A0A814FQ81_9BILA</name>
<evidence type="ECO:0000256" key="1">
    <source>
        <dbReference type="SAM" id="MobiDB-lite"/>
    </source>
</evidence>
<evidence type="ECO:0000313" key="2">
    <source>
        <dbReference type="EMBL" id="CAF0986027.1"/>
    </source>
</evidence>
<accession>A0A814FQ81</accession>
<feature type="non-terminal residue" evidence="2">
    <location>
        <position position="132"/>
    </location>
</feature>
<comment type="caution">
    <text evidence="2">The sequence shown here is derived from an EMBL/GenBank/DDBJ whole genome shotgun (WGS) entry which is preliminary data.</text>
</comment>
<evidence type="ECO:0000313" key="3">
    <source>
        <dbReference type="Proteomes" id="UP000663879"/>
    </source>
</evidence>
<reference evidence="2" key="1">
    <citation type="submission" date="2021-02" db="EMBL/GenBank/DDBJ databases">
        <authorList>
            <person name="Nowell W R."/>
        </authorList>
    </citation>
    <scope>NUCLEOTIDE SEQUENCE</scope>
    <source>
        <strain evidence="2">Ploen Becks lab</strain>
    </source>
</reference>
<gene>
    <name evidence="2" type="ORF">OXX778_LOCUS15673</name>
</gene>
<sequence>MNEKVLENEDDLLFFNSPEFKPKMGKKFNRQNNITLEEDDESVSSLKSVNTSKPLTSILANAKKNTSSIFAILPNASSTLPKLTKNLEKYNFNKINSQKSLNQIIQNDPNSLSVTTNPNDESVSRKSSFNSV</sequence>
<dbReference type="EMBL" id="CAJNOC010003515">
    <property type="protein sequence ID" value="CAF0986027.1"/>
    <property type="molecule type" value="Genomic_DNA"/>
</dbReference>
<feature type="non-terminal residue" evidence="2">
    <location>
        <position position="1"/>
    </location>
</feature>
<protein>
    <submittedName>
        <fullName evidence="2">Uncharacterized protein</fullName>
    </submittedName>
</protein>
<dbReference type="AlphaFoldDB" id="A0A814FQ81"/>
<keyword evidence="3" id="KW-1185">Reference proteome</keyword>